<dbReference type="PANTHER" id="PTHR13090:SF1">
    <property type="entry name" value="ARGININE-HYDROXYLASE NDUFAF5, MITOCHONDRIAL"/>
    <property type="match status" value="1"/>
</dbReference>
<evidence type="ECO:0000256" key="3">
    <source>
        <dbReference type="ARBA" id="ARBA00012327"/>
    </source>
</evidence>
<accession>A0A0F7JW10</accession>
<dbReference type="GO" id="GO:0032259">
    <property type="term" value="P:methylation"/>
    <property type="evidence" value="ECO:0007669"/>
    <property type="project" value="UniProtKB-KW"/>
</dbReference>
<dbReference type="AlphaFoldDB" id="A0A0F7JW10"/>
<keyword evidence="7 8" id="KW-0093">Biotin biosynthesis</keyword>
<comment type="catalytic activity">
    <reaction evidence="1 8">
        <text>malonyl-[ACP] + S-adenosyl-L-methionine = malonyl-[ACP] methyl ester + S-adenosyl-L-homocysteine</text>
        <dbReference type="Rhea" id="RHEA:17105"/>
        <dbReference type="Rhea" id="RHEA-COMP:9623"/>
        <dbReference type="Rhea" id="RHEA-COMP:9954"/>
        <dbReference type="ChEBI" id="CHEBI:57856"/>
        <dbReference type="ChEBI" id="CHEBI:59789"/>
        <dbReference type="ChEBI" id="CHEBI:78449"/>
        <dbReference type="ChEBI" id="CHEBI:78845"/>
        <dbReference type="EC" id="2.1.1.197"/>
    </reaction>
</comment>
<dbReference type="RefSeq" id="WP_046859616.1">
    <property type="nucleotide sequence ID" value="NZ_CP011412.1"/>
</dbReference>
<dbReference type="HAMAP" id="MF_00835">
    <property type="entry name" value="BioC"/>
    <property type="match status" value="1"/>
</dbReference>
<dbReference type="InterPro" id="IPR013216">
    <property type="entry name" value="Methyltransf_11"/>
</dbReference>
<dbReference type="Pfam" id="PF08241">
    <property type="entry name" value="Methyltransf_11"/>
    <property type="match status" value="1"/>
</dbReference>
<keyword evidence="4 8" id="KW-0489">Methyltransferase</keyword>
<dbReference type="PATRIC" id="fig|1543721.4.peg.2143"/>
<comment type="function">
    <text evidence="8">Converts the free carboxyl group of a malonyl-thioester to its methyl ester by transfer of a methyl group from S-adenosyl-L-methionine (SAM). It allows to synthesize pimeloyl-ACP via the fatty acid synthetic pathway.</text>
</comment>
<protein>
    <recommendedName>
        <fullName evidence="3 8">Malonyl-[acyl-carrier protein] O-methyltransferase</fullName>
        <shortName evidence="8">Malonyl-ACP O-methyltransferase</shortName>
        <ecNumber evidence="3 8">2.1.1.197</ecNumber>
    </recommendedName>
    <alternativeName>
        <fullName evidence="8">Biotin synthesis protein BioC</fullName>
    </alternativeName>
</protein>
<dbReference type="PANTHER" id="PTHR13090">
    <property type="entry name" value="ARGININE-HYDROXYLASE NDUFAF5, MITOCHONDRIAL"/>
    <property type="match status" value="1"/>
</dbReference>
<keyword evidence="6 8" id="KW-0949">S-adenosyl-L-methionine</keyword>
<keyword evidence="5 8" id="KW-0808">Transferase</keyword>
<evidence type="ECO:0000256" key="4">
    <source>
        <dbReference type="ARBA" id="ARBA00022603"/>
    </source>
</evidence>
<dbReference type="InterPro" id="IPR029063">
    <property type="entry name" value="SAM-dependent_MTases_sf"/>
</dbReference>
<dbReference type="EMBL" id="CP011412">
    <property type="protein sequence ID" value="AKH20686.1"/>
    <property type="molecule type" value="Genomic_DNA"/>
</dbReference>
<dbReference type="Gene3D" id="3.40.50.150">
    <property type="entry name" value="Vaccinia Virus protein VP39"/>
    <property type="match status" value="1"/>
</dbReference>
<sequence length="296" mass="32936">MPDREHRIDKQQARMAFSRAAERYDQVAVLQREIGQRMLERLDVVRLQPQVILDIGAGTGVATAALAQRYRKSRVLALDFALPMLLQARKRGSWLRKPRCICGDLEQLPLADQSVDLIYSNAAIQWSNDLDGTFAEFRRVLRPGGLLMFTTFGPDTLSELRAAWAAVDNGSHVSTFMDMHDVGDALLRAGLADPVMDVDRLTLTYEKVTGLMKDLKILGAHNVNSDRQRGLTGKGRLQAMQNAYETFRRASDGLLPASYEVVYGHAWAPEAGRRSNAPSVALESIGYDRQHAGGER</sequence>
<reference evidence="10 11" key="1">
    <citation type="journal article" date="2015" name="Genome Announc.">
        <title>Complete Genome Sequence of Sedimenticola thiotaurini Strain SIP-G1, a Polyphosphate- and Polyhydroxyalkanoate-Accumulating Sulfur-Oxidizing Gammaproteobacterium Isolated from Salt Marsh Sediments.</title>
        <authorList>
            <person name="Flood B.E."/>
            <person name="Jones D.S."/>
            <person name="Bailey J.V."/>
        </authorList>
    </citation>
    <scope>NUCLEOTIDE SEQUENCE [LARGE SCALE GENOMIC DNA]</scope>
    <source>
        <strain evidence="10 11">SIP-G1</strain>
    </source>
</reference>
<keyword evidence="11" id="KW-1185">Reference proteome</keyword>
<comment type="pathway">
    <text evidence="2 8">Cofactor biosynthesis; biotin biosynthesis.</text>
</comment>
<evidence type="ECO:0000256" key="8">
    <source>
        <dbReference type="HAMAP-Rule" id="MF_00835"/>
    </source>
</evidence>
<evidence type="ECO:0000256" key="7">
    <source>
        <dbReference type="ARBA" id="ARBA00022756"/>
    </source>
</evidence>
<dbReference type="OrthoDB" id="9760689at2"/>
<evidence type="ECO:0000313" key="10">
    <source>
        <dbReference type="EMBL" id="AKH20686.1"/>
    </source>
</evidence>
<gene>
    <name evidence="8" type="primary">bioC</name>
    <name evidence="10" type="ORF">AAY24_10330</name>
</gene>
<dbReference type="SUPFAM" id="SSF53335">
    <property type="entry name" value="S-adenosyl-L-methionine-dependent methyltransferases"/>
    <property type="match status" value="1"/>
</dbReference>
<name>A0A0F7JW10_9GAMM</name>
<dbReference type="Proteomes" id="UP000034410">
    <property type="component" value="Chromosome"/>
</dbReference>
<dbReference type="EC" id="2.1.1.197" evidence="3 8"/>
<dbReference type="GO" id="GO:0102130">
    <property type="term" value="F:malonyl-CoA methyltransferase activity"/>
    <property type="evidence" value="ECO:0007669"/>
    <property type="project" value="UniProtKB-EC"/>
</dbReference>
<dbReference type="GO" id="GO:0008757">
    <property type="term" value="F:S-adenosylmethionine-dependent methyltransferase activity"/>
    <property type="evidence" value="ECO:0007669"/>
    <property type="project" value="InterPro"/>
</dbReference>
<dbReference type="GO" id="GO:0009102">
    <property type="term" value="P:biotin biosynthetic process"/>
    <property type="evidence" value="ECO:0007669"/>
    <property type="project" value="UniProtKB-UniRule"/>
</dbReference>
<evidence type="ECO:0000256" key="1">
    <source>
        <dbReference type="ARBA" id="ARBA00000852"/>
    </source>
</evidence>
<proteinExistence type="inferred from homology"/>
<dbReference type="InterPro" id="IPR050602">
    <property type="entry name" value="Malonyl-ACP_OMT"/>
</dbReference>
<dbReference type="GO" id="GO:0010340">
    <property type="term" value="F:carboxyl-O-methyltransferase activity"/>
    <property type="evidence" value="ECO:0007669"/>
    <property type="project" value="UniProtKB-UniRule"/>
</dbReference>
<evidence type="ECO:0000256" key="5">
    <source>
        <dbReference type="ARBA" id="ARBA00022679"/>
    </source>
</evidence>
<dbReference type="CDD" id="cd02440">
    <property type="entry name" value="AdoMet_MTases"/>
    <property type="match status" value="1"/>
</dbReference>
<evidence type="ECO:0000256" key="2">
    <source>
        <dbReference type="ARBA" id="ARBA00004746"/>
    </source>
</evidence>
<dbReference type="InterPro" id="IPR011814">
    <property type="entry name" value="BioC"/>
</dbReference>
<dbReference type="UniPathway" id="UPA00078"/>
<dbReference type="KEGG" id="seds:AAY24_10330"/>
<comment type="similarity">
    <text evidence="8">Belongs to the methyltransferase superfamily.</text>
</comment>
<dbReference type="NCBIfam" id="TIGR02072">
    <property type="entry name" value="BioC"/>
    <property type="match status" value="1"/>
</dbReference>
<feature type="domain" description="Methyltransferase type 11" evidence="9">
    <location>
        <begin position="53"/>
        <end position="149"/>
    </location>
</feature>
<evidence type="ECO:0000256" key="6">
    <source>
        <dbReference type="ARBA" id="ARBA00022691"/>
    </source>
</evidence>
<organism evidence="10 11">
    <name type="scientific">Sedimenticola thiotaurini</name>
    <dbReference type="NCBI Taxonomy" id="1543721"/>
    <lineage>
        <taxon>Bacteria</taxon>
        <taxon>Pseudomonadati</taxon>
        <taxon>Pseudomonadota</taxon>
        <taxon>Gammaproteobacteria</taxon>
        <taxon>Chromatiales</taxon>
        <taxon>Sedimenticolaceae</taxon>
        <taxon>Sedimenticola</taxon>
    </lineage>
</organism>
<evidence type="ECO:0000259" key="9">
    <source>
        <dbReference type="Pfam" id="PF08241"/>
    </source>
</evidence>
<evidence type="ECO:0000313" key="11">
    <source>
        <dbReference type="Proteomes" id="UP000034410"/>
    </source>
</evidence>